<proteinExistence type="predicted"/>
<protein>
    <recommendedName>
        <fullName evidence="4">ANTAR domain-containing protein</fullName>
    </recommendedName>
</protein>
<feature type="non-terminal residue" evidence="2">
    <location>
        <position position="1"/>
    </location>
</feature>
<gene>
    <name evidence="2" type="ORF">ACFFTR_40070</name>
</gene>
<evidence type="ECO:0000313" key="2">
    <source>
        <dbReference type="EMBL" id="MFB9449310.1"/>
    </source>
</evidence>
<evidence type="ECO:0000313" key="3">
    <source>
        <dbReference type="Proteomes" id="UP001589608"/>
    </source>
</evidence>
<sequence length="140" mass="15054">RACNASAVAGQRRRPCERTDPGLPDLPLTVRRVGDTLSAVTDLDEFRARSRLLAEVARPMVAAGADADAIAAELLRTSGSPIIAIRAIAEAMSLGIGDAKWIVHRNLDPEVRQATERLWDEAIDALQQAEHPPAEDEPAS</sequence>
<feature type="region of interest" description="Disordered" evidence="1">
    <location>
        <begin position="1"/>
        <end position="22"/>
    </location>
</feature>
<evidence type="ECO:0008006" key="4">
    <source>
        <dbReference type="Google" id="ProtNLM"/>
    </source>
</evidence>
<keyword evidence="3" id="KW-1185">Reference proteome</keyword>
<name>A0ABV5MKC0_9ACTN</name>
<dbReference type="RefSeq" id="WP_380030648.1">
    <property type="nucleotide sequence ID" value="NZ_JBHMCA010000065.1"/>
</dbReference>
<evidence type="ECO:0000256" key="1">
    <source>
        <dbReference type="SAM" id="MobiDB-lite"/>
    </source>
</evidence>
<dbReference type="EMBL" id="JBHMCA010000065">
    <property type="protein sequence ID" value="MFB9449310.1"/>
    <property type="molecule type" value="Genomic_DNA"/>
</dbReference>
<accession>A0ABV5MKC0</accession>
<organism evidence="2 3">
    <name type="scientific">Dactylosporangium vinaceum</name>
    <dbReference type="NCBI Taxonomy" id="53362"/>
    <lineage>
        <taxon>Bacteria</taxon>
        <taxon>Bacillati</taxon>
        <taxon>Actinomycetota</taxon>
        <taxon>Actinomycetes</taxon>
        <taxon>Micromonosporales</taxon>
        <taxon>Micromonosporaceae</taxon>
        <taxon>Dactylosporangium</taxon>
    </lineage>
</organism>
<comment type="caution">
    <text evidence="2">The sequence shown here is derived from an EMBL/GenBank/DDBJ whole genome shotgun (WGS) entry which is preliminary data.</text>
</comment>
<reference evidence="2 3" key="1">
    <citation type="submission" date="2024-09" db="EMBL/GenBank/DDBJ databases">
        <authorList>
            <person name="Sun Q."/>
            <person name="Mori K."/>
        </authorList>
    </citation>
    <scope>NUCLEOTIDE SEQUENCE [LARGE SCALE GENOMIC DNA]</scope>
    <source>
        <strain evidence="2 3">JCM 3307</strain>
    </source>
</reference>
<dbReference type="Proteomes" id="UP001589608">
    <property type="component" value="Unassembled WGS sequence"/>
</dbReference>